<proteinExistence type="predicted"/>
<evidence type="ECO:0000256" key="1">
    <source>
        <dbReference type="ARBA" id="ARBA00004167"/>
    </source>
</evidence>
<organism evidence="10 11">
    <name type="scientific">Grus japonensis</name>
    <name type="common">Japanese crane</name>
    <name type="synonym">Red-crowned crane</name>
    <dbReference type="NCBI Taxonomy" id="30415"/>
    <lineage>
        <taxon>Eukaryota</taxon>
        <taxon>Metazoa</taxon>
        <taxon>Chordata</taxon>
        <taxon>Craniata</taxon>
        <taxon>Vertebrata</taxon>
        <taxon>Euteleostomi</taxon>
        <taxon>Archelosauria</taxon>
        <taxon>Archosauria</taxon>
        <taxon>Dinosauria</taxon>
        <taxon>Saurischia</taxon>
        <taxon>Theropoda</taxon>
        <taxon>Coelurosauria</taxon>
        <taxon>Aves</taxon>
        <taxon>Neognathae</taxon>
        <taxon>Neoaves</taxon>
        <taxon>Gruiformes</taxon>
        <taxon>Gruidae</taxon>
        <taxon>Grus</taxon>
    </lineage>
</organism>
<evidence type="ECO:0000256" key="4">
    <source>
        <dbReference type="ARBA" id="ARBA00022837"/>
    </source>
</evidence>
<comment type="caution">
    <text evidence="10">The sequence shown here is derived from an EMBL/GenBank/DDBJ whole genome shotgun (WGS) entry which is preliminary data.</text>
</comment>
<keyword evidence="2" id="KW-0812">Transmembrane</keyword>
<dbReference type="GO" id="GO:0005509">
    <property type="term" value="F:calcium ion binding"/>
    <property type="evidence" value="ECO:0007669"/>
    <property type="project" value="UniProtKB-UniRule"/>
</dbReference>
<dbReference type="GO" id="GO:0016020">
    <property type="term" value="C:membrane"/>
    <property type="evidence" value="ECO:0007669"/>
    <property type="project" value="UniProtKB-SubCell"/>
</dbReference>
<dbReference type="AlphaFoldDB" id="A0ABC9XER7"/>
<keyword evidence="6" id="KW-0472">Membrane</keyword>
<dbReference type="Gene3D" id="2.60.40.60">
    <property type="entry name" value="Cadherins"/>
    <property type="match status" value="1"/>
</dbReference>
<dbReference type="EMBL" id="BAAFJT010000014">
    <property type="protein sequence ID" value="GAB0196184.1"/>
    <property type="molecule type" value="Genomic_DNA"/>
</dbReference>
<evidence type="ECO:0000256" key="5">
    <source>
        <dbReference type="ARBA" id="ARBA00022989"/>
    </source>
</evidence>
<dbReference type="InterPro" id="IPR050174">
    <property type="entry name" value="Protocadherin/Cadherin-CA"/>
</dbReference>
<dbReference type="InterPro" id="IPR015919">
    <property type="entry name" value="Cadherin-like_sf"/>
</dbReference>
<feature type="domain" description="Cadherin" evidence="9">
    <location>
        <begin position="6"/>
        <end position="66"/>
    </location>
</feature>
<protein>
    <submittedName>
        <fullName evidence="10">Protocadherin beta-16-like</fullName>
    </submittedName>
</protein>
<keyword evidence="11" id="KW-1185">Reference proteome</keyword>
<keyword evidence="4 8" id="KW-0106">Calcium</keyword>
<evidence type="ECO:0000313" key="10">
    <source>
        <dbReference type="EMBL" id="GAB0196184.1"/>
    </source>
</evidence>
<dbReference type="CDD" id="cd11304">
    <property type="entry name" value="Cadherin_repeat"/>
    <property type="match status" value="1"/>
</dbReference>
<reference evidence="10 11" key="1">
    <citation type="submission" date="2024-06" db="EMBL/GenBank/DDBJ databases">
        <title>The draft genome of Grus japonensis, version 3.</title>
        <authorList>
            <person name="Nabeshima K."/>
            <person name="Suzuki S."/>
            <person name="Onuma M."/>
        </authorList>
    </citation>
    <scope>NUCLEOTIDE SEQUENCE [LARGE SCALE GENOMIC DNA]</scope>
    <source>
        <strain evidence="10 11">451A</strain>
    </source>
</reference>
<dbReference type="PANTHER" id="PTHR24028">
    <property type="entry name" value="CADHERIN-87A"/>
    <property type="match status" value="1"/>
</dbReference>
<dbReference type="InterPro" id="IPR020894">
    <property type="entry name" value="Cadherin_CS"/>
</dbReference>
<evidence type="ECO:0000256" key="6">
    <source>
        <dbReference type="ARBA" id="ARBA00023136"/>
    </source>
</evidence>
<dbReference type="PRINTS" id="PR00205">
    <property type="entry name" value="CADHERIN"/>
</dbReference>
<keyword evidence="5" id="KW-1133">Transmembrane helix</keyword>
<name>A0ABC9XER7_GRUJA</name>
<keyword evidence="3" id="KW-0677">Repeat</keyword>
<dbReference type="PROSITE" id="PS50268">
    <property type="entry name" value="CADHERIN_2"/>
    <property type="match status" value="1"/>
</dbReference>
<evidence type="ECO:0000313" key="11">
    <source>
        <dbReference type="Proteomes" id="UP001623348"/>
    </source>
</evidence>
<dbReference type="PROSITE" id="PS00232">
    <property type="entry name" value="CADHERIN_1"/>
    <property type="match status" value="1"/>
</dbReference>
<accession>A0ABC9XER7</accession>
<keyword evidence="7" id="KW-0325">Glycoprotein</keyword>
<evidence type="ECO:0000256" key="3">
    <source>
        <dbReference type="ARBA" id="ARBA00022737"/>
    </source>
</evidence>
<evidence type="ECO:0000256" key="2">
    <source>
        <dbReference type="ARBA" id="ARBA00022692"/>
    </source>
</evidence>
<dbReference type="Proteomes" id="UP001623348">
    <property type="component" value="Unassembled WGS sequence"/>
</dbReference>
<gene>
    <name evidence="10" type="ORF">GRJ2_002083700</name>
</gene>
<evidence type="ECO:0000256" key="7">
    <source>
        <dbReference type="ARBA" id="ARBA00023180"/>
    </source>
</evidence>
<comment type="subcellular location">
    <subcellularLocation>
        <location evidence="1">Membrane</location>
        <topology evidence="1">Single-pass membrane protein</topology>
    </subcellularLocation>
</comment>
<evidence type="ECO:0000256" key="8">
    <source>
        <dbReference type="PROSITE-ProRule" id="PRU00043"/>
    </source>
</evidence>
<dbReference type="InterPro" id="IPR002126">
    <property type="entry name" value="Cadherin-like_dom"/>
</dbReference>
<evidence type="ECO:0000259" key="9">
    <source>
        <dbReference type="PROSITE" id="PS50268"/>
    </source>
</evidence>
<dbReference type="SUPFAM" id="SSF49313">
    <property type="entry name" value="Cadherin-like"/>
    <property type="match status" value="1"/>
</dbReference>
<sequence>MGEHPFSIMSLAGDTYVLVTSEALDREQVAEYIVTVRAWNENSPALSASKTLFVELLDVNDNAPNFAQAFCTMVLSENKPAVMTLGRLSTWTPTREKTPT</sequence>